<dbReference type="AlphaFoldDB" id="M2QTK6"/>
<dbReference type="HOGENOM" id="CLU_541839_0_0_1"/>
<keyword evidence="2" id="KW-1185">Reference proteome</keyword>
<dbReference type="EMBL" id="KB445800">
    <property type="protein sequence ID" value="EMD35385.1"/>
    <property type="molecule type" value="Genomic_DNA"/>
</dbReference>
<organism evidence="1 2">
    <name type="scientific">Ceriporiopsis subvermispora (strain B)</name>
    <name type="common">White-rot fungus</name>
    <name type="synonym">Gelatoporia subvermispora</name>
    <dbReference type="NCBI Taxonomy" id="914234"/>
    <lineage>
        <taxon>Eukaryota</taxon>
        <taxon>Fungi</taxon>
        <taxon>Dikarya</taxon>
        <taxon>Basidiomycota</taxon>
        <taxon>Agaricomycotina</taxon>
        <taxon>Agaricomycetes</taxon>
        <taxon>Polyporales</taxon>
        <taxon>Gelatoporiaceae</taxon>
        <taxon>Gelatoporia</taxon>
    </lineage>
</organism>
<gene>
    <name evidence="1" type="ORF">CERSUDRAFT_74995</name>
</gene>
<dbReference type="OrthoDB" id="2867883at2759"/>
<protein>
    <submittedName>
        <fullName evidence="1">Uncharacterized protein</fullName>
    </submittedName>
</protein>
<sequence>MQCEPGQVVLYVAPGVGLSHPVPTLAASNYTEGVRQNPPSTTTTSHLRASSLGLRDAFTQALSHWQLLGKSENSTRCLDISQDLFQDTHHGIAALSEAFTSLLATTEEIVQLMTSDPTDESWLTAIDKVWDDLDIILTSDVFRDVGKMAMFSFGDQWFTMHALYIRLWSLYSYSYGADQIIMNGISLFRHTLGEDGTDRFLRGMGGVMVAWVSDTATYLPLLRYPLSFKTAPAAHLDSFIESCALRDRYRPGIRALLHCHKGVAGAWTPDYTVAPRLHPEMQLITCFSREGIDVLSKCIGISKPVCWACEQCIKSPRALLRGRKPATTWRVSEVSGKLKDDWIPPPIPEGTRTVEAIARRLAHSIAFRLDPLLFRTDGLWVPRYSDDQYYKCPELTPVAYAWRPNAALTNNSDITSVGRVMYNVK</sequence>
<accession>M2QTK6</accession>
<reference evidence="1 2" key="1">
    <citation type="journal article" date="2012" name="Proc. Natl. Acad. Sci. U.S.A.">
        <title>Comparative genomics of Ceriporiopsis subvermispora and Phanerochaete chrysosporium provide insight into selective ligninolysis.</title>
        <authorList>
            <person name="Fernandez-Fueyo E."/>
            <person name="Ruiz-Duenas F.J."/>
            <person name="Ferreira P."/>
            <person name="Floudas D."/>
            <person name="Hibbett D.S."/>
            <person name="Canessa P."/>
            <person name="Larrondo L.F."/>
            <person name="James T.Y."/>
            <person name="Seelenfreund D."/>
            <person name="Lobos S."/>
            <person name="Polanco R."/>
            <person name="Tello M."/>
            <person name="Honda Y."/>
            <person name="Watanabe T."/>
            <person name="Watanabe T."/>
            <person name="Ryu J.S."/>
            <person name="Kubicek C.P."/>
            <person name="Schmoll M."/>
            <person name="Gaskell J."/>
            <person name="Hammel K.E."/>
            <person name="St John F.J."/>
            <person name="Vanden Wymelenberg A."/>
            <person name="Sabat G."/>
            <person name="Splinter BonDurant S."/>
            <person name="Syed K."/>
            <person name="Yadav J.S."/>
            <person name="Doddapaneni H."/>
            <person name="Subramanian V."/>
            <person name="Lavin J.L."/>
            <person name="Oguiza J.A."/>
            <person name="Perez G."/>
            <person name="Pisabarro A.G."/>
            <person name="Ramirez L."/>
            <person name="Santoyo F."/>
            <person name="Master E."/>
            <person name="Coutinho P.M."/>
            <person name="Henrissat B."/>
            <person name="Lombard V."/>
            <person name="Magnuson J.K."/>
            <person name="Kuees U."/>
            <person name="Hori C."/>
            <person name="Igarashi K."/>
            <person name="Samejima M."/>
            <person name="Held B.W."/>
            <person name="Barry K.W."/>
            <person name="LaButti K.M."/>
            <person name="Lapidus A."/>
            <person name="Lindquist E.A."/>
            <person name="Lucas S.M."/>
            <person name="Riley R."/>
            <person name="Salamov A.A."/>
            <person name="Hoffmeister D."/>
            <person name="Schwenk D."/>
            <person name="Hadar Y."/>
            <person name="Yarden O."/>
            <person name="de Vries R.P."/>
            <person name="Wiebenga A."/>
            <person name="Stenlid J."/>
            <person name="Eastwood D."/>
            <person name="Grigoriev I.V."/>
            <person name="Berka R.M."/>
            <person name="Blanchette R.A."/>
            <person name="Kersten P."/>
            <person name="Martinez A.T."/>
            <person name="Vicuna R."/>
            <person name="Cullen D."/>
        </authorList>
    </citation>
    <scope>NUCLEOTIDE SEQUENCE [LARGE SCALE GENOMIC DNA]</scope>
    <source>
        <strain evidence="1 2">B</strain>
    </source>
</reference>
<name>M2QTK6_CERS8</name>
<dbReference type="Proteomes" id="UP000016930">
    <property type="component" value="Unassembled WGS sequence"/>
</dbReference>
<evidence type="ECO:0000313" key="2">
    <source>
        <dbReference type="Proteomes" id="UP000016930"/>
    </source>
</evidence>
<dbReference type="InterPro" id="IPR027796">
    <property type="entry name" value="OTT_1508_deam-like"/>
</dbReference>
<evidence type="ECO:0000313" key="1">
    <source>
        <dbReference type="EMBL" id="EMD35385.1"/>
    </source>
</evidence>
<dbReference type="Pfam" id="PF14441">
    <property type="entry name" value="OTT_1508_deam"/>
    <property type="match status" value="1"/>
</dbReference>
<proteinExistence type="predicted"/>